<keyword evidence="3" id="KW-0808">Transferase</keyword>
<sequence length="325" mass="36262">MDLITHTKLSARYSSCKVNSNEPNTWDPTVFSSSRFLDDIEEFCKILDVPFSAPATQAVLGAYNSHFSNAPVGWRVTSKDPALNYRFFSGKITDVIEIAIQSGFIERSFLSDLAQAWSMLFNGQVQQWCDFDASKGLVKTWLFLGQTRAMEDVLDIDFVPSSIRRHLAAFRAHALTKVRTVAVDWSSGTVNIYWRVPGPLSKSQADGLLGLAGCELLDDSEVREIGRLSSAKDGSFAFALTISVESGEIERAAVYATKLPREHLPSVDTRLETFLSYAPDYDPEEWITIGWGFGKGGRRYMKAEKSYCGKFMAKVKAMMTQDPNI</sequence>
<dbReference type="OrthoDB" id="3913316at2759"/>
<reference evidence="5" key="1">
    <citation type="journal article" date="2020" name="Phytopathology">
        <title>Genome Sequence Resources of Colletotrichum truncatum, C. plurivorum, C. musicola, and C. sojae: Four Species Pathogenic to Soybean (Glycine max).</title>
        <authorList>
            <person name="Rogerio F."/>
            <person name="Boufleur T.R."/>
            <person name="Ciampi-Guillardi M."/>
            <person name="Sukno S.A."/>
            <person name="Thon M.R."/>
            <person name="Massola Junior N.S."/>
            <person name="Baroncelli R."/>
        </authorList>
    </citation>
    <scope>NUCLEOTIDE SEQUENCE</scope>
    <source>
        <strain evidence="5">LFN0074</strain>
    </source>
</reference>
<evidence type="ECO:0000256" key="4">
    <source>
        <dbReference type="ARBA" id="ARBA00033767"/>
    </source>
</evidence>
<keyword evidence="6" id="KW-1185">Reference proteome</keyword>
<evidence type="ECO:0000256" key="2">
    <source>
        <dbReference type="ARBA" id="ARBA00022602"/>
    </source>
</evidence>
<dbReference type="SUPFAM" id="SSF143492">
    <property type="entry name" value="Prenyltransferase-like"/>
    <property type="match status" value="1"/>
</dbReference>
<dbReference type="AlphaFoldDB" id="A0A8H6IRY8"/>
<dbReference type="SFLD" id="SFLDG01163">
    <property type="entry name" value="II"/>
    <property type="match status" value="1"/>
</dbReference>
<dbReference type="Pfam" id="PF11468">
    <property type="entry name" value="PTase_Orf2"/>
    <property type="match status" value="1"/>
</dbReference>
<organism evidence="5 6">
    <name type="scientific">Colletotrichum musicola</name>
    <dbReference type="NCBI Taxonomy" id="2175873"/>
    <lineage>
        <taxon>Eukaryota</taxon>
        <taxon>Fungi</taxon>
        <taxon>Dikarya</taxon>
        <taxon>Ascomycota</taxon>
        <taxon>Pezizomycotina</taxon>
        <taxon>Sordariomycetes</taxon>
        <taxon>Hypocreomycetidae</taxon>
        <taxon>Glomerellales</taxon>
        <taxon>Glomerellaceae</taxon>
        <taxon>Colletotrichum</taxon>
        <taxon>Colletotrichum orchidearum species complex</taxon>
    </lineage>
</organism>
<name>A0A8H6IRY8_9PEZI</name>
<dbReference type="Proteomes" id="UP000639643">
    <property type="component" value="Unassembled WGS sequence"/>
</dbReference>
<dbReference type="EMBL" id="WIGM01001539">
    <property type="protein sequence ID" value="KAF6794658.1"/>
    <property type="molecule type" value="Genomic_DNA"/>
</dbReference>
<accession>A0A8H6IRY8</accession>
<dbReference type="GO" id="GO:0004659">
    <property type="term" value="F:prenyltransferase activity"/>
    <property type="evidence" value="ECO:0007669"/>
    <property type="project" value="UniProtKB-KW"/>
</dbReference>
<evidence type="ECO:0000256" key="3">
    <source>
        <dbReference type="ARBA" id="ARBA00022679"/>
    </source>
</evidence>
<dbReference type="InterPro" id="IPR020965">
    <property type="entry name" value="Prenyltransferase_CloQ"/>
</dbReference>
<dbReference type="InterPro" id="IPR033964">
    <property type="entry name" value="ABBA"/>
</dbReference>
<proteinExistence type="inferred from homology"/>
<evidence type="ECO:0000313" key="5">
    <source>
        <dbReference type="EMBL" id="KAF6794658.1"/>
    </source>
</evidence>
<comment type="caution">
    <text evidence="5">The sequence shown here is derived from an EMBL/GenBank/DDBJ whole genome shotgun (WGS) entry which is preliminary data.</text>
</comment>
<protein>
    <recommendedName>
        <fullName evidence="4">Aromatic prenyltransferase</fullName>
    </recommendedName>
</protein>
<dbReference type="InterPro" id="IPR036239">
    <property type="entry name" value="PrenylTrfase-like_sf"/>
</dbReference>
<evidence type="ECO:0000313" key="6">
    <source>
        <dbReference type="Proteomes" id="UP000639643"/>
    </source>
</evidence>
<evidence type="ECO:0000256" key="1">
    <source>
        <dbReference type="ARBA" id="ARBA00005368"/>
    </source>
</evidence>
<keyword evidence="2" id="KW-0637">Prenyltransferase</keyword>
<dbReference type="SFLD" id="SFLDS00036">
    <property type="entry name" value="Aromatic_Prenyltransferase"/>
    <property type="match status" value="1"/>
</dbReference>
<comment type="similarity">
    <text evidence="1">Belongs to the aromatic prenyltransferase family.</text>
</comment>
<gene>
    <name evidence="5" type="ORF">CMUS01_15985</name>
</gene>